<dbReference type="PANTHER" id="PTHR33799">
    <property type="entry name" value="PTS PERMEASE-RELATED-RELATED"/>
    <property type="match status" value="1"/>
</dbReference>
<dbReference type="Pfam" id="PF03610">
    <property type="entry name" value="EIIA-man"/>
    <property type="match status" value="1"/>
</dbReference>
<reference evidence="9 10" key="1">
    <citation type="submission" date="2020-03" db="EMBL/GenBank/DDBJ databases">
        <title>Complete genome sequence of Lactobacillus paracasei strain NFFJ04, isolated from animal feed.</title>
        <authorList>
            <person name="Jung J.Y."/>
        </authorList>
    </citation>
    <scope>NUCLEOTIDE SEQUENCE [LARGE SCALE GENOMIC DNA]</scope>
    <source>
        <strain evidence="9 10">NFFJ04</strain>
    </source>
</reference>
<keyword evidence="7" id="KW-0418">Kinase</keyword>
<organism evidence="9 10">
    <name type="scientific">Lacticaseibacillus paracasei</name>
    <name type="common">Lactobacillus paracasei</name>
    <dbReference type="NCBI Taxonomy" id="1597"/>
    <lineage>
        <taxon>Bacteria</taxon>
        <taxon>Bacillati</taxon>
        <taxon>Bacillota</taxon>
        <taxon>Bacilli</taxon>
        <taxon>Lactobacillales</taxon>
        <taxon>Lactobacillaceae</taxon>
        <taxon>Lacticaseibacillus</taxon>
    </lineage>
</organism>
<dbReference type="EMBL" id="CP050500">
    <property type="protein sequence ID" value="QOP56520.1"/>
    <property type="molecule type" value="Genomic_DNA"/>
</dbReference>
<evidence type="ECO:0000256" key="1">
    <source>
        <dbReference type="ARBA" id="ARBA00004496"/>
    </source>
</evidence>
<dbReference type="InterPro" id="IPR051471">
    <property type="entry name" value="Bacterial_PTS_sugar_comp"/>
</dbReference>
<dbReference type="InterPro" id="IPR004701">
    <property type="entry name" value="PTS_EIIA_man-typ"/>
</dbReference>
<evidence type="ECO:0000256" key="4">
    <source>
        <dbReference type="ARBA" id="ARBA00022597"/>
    </source>
</evidence>
<evidence type="ECO:0000256" key="7">
    <source>
        <dbReference type="ARBA" id="ARBA00022777"/>
    </source>
</evidence>
<evidence type="ECO:0000256" key="5">
    <source>
        <dbReference type="ARBA" id="ARBA00022679"/>
    </source>
</evidence>
<accession>A0ABD7BUR1</accession>
<evidence type="ECO:0000256" key="3">
    <source>
        <dbReference type="ARBA" id="ARBA00022490"/>
    </source>
</evidence>
<protein>
    <submittedName>
        <fullName evidence="9">PTS sugar transporter subunit IIA</fullName>
    </submittedName>
</protein>
<keyword evidence="6" id="KW-0598">Phosphotransferase system</keyword>
<keyword evidence="4 9" id="KW-0762">Sugar transport</keyword>
<proteinExistence type="predicted"/>
<dbReference type="GO" id="GO:0009401">
    <property type="term" value="P:phosphoenolpyruvate-dependent sugar phosphotransferase system"/>
    <property type="evidence" value="ECO:0007669"/>
    <property type="project" value="UniProtKB-KW"/>
</dbReference>
<gene>
    <name evidence="9" type="ORF">HCJ88_12455</name>
</gene>
<dbReference type="RefSeq" id="WP_193137172.1">
    <property type="nucleotide sequence ID" value="NZ_CP050500.1"/>
</dbReference>
<dbReference type="GO" id="GO:0016301">
    <property type="term" value="F:kinase activity"/>
    <property type="evidence" value="ECO:0007669"/>
    <property type="project" value="UniProtKB-KW"/>
</dbReference>
<keyword evidence="5" id="KW-0808">Transferase</keyword>
<dbReference type="PANTHER" id="PTHR33799:SF1">
    <property type="entry name" value="PTS SYSTEM MANNOSE-SPECIFIC EIIAB COMPONENT-RELATED"/>
    <property type="match status" value="1"/>
</dbReference>
<dbReference type="CDD" id="cd00006">
    <property type="entry name" value="PTS_IIA_man"/>
    <property type="match status" value="1"/>
</dbReference>
<dbReference type="SUPFAM" id="SSF53062">
    <property type="entry name" value="PTS system fructose IIA component-like"/>
    <property type="match status" value="1"/>
</dbReference>
<feature type="domain" description="PTS EIIA type-4" evidence="8">
    <location>
        <begin position="1"/>
        <end position="118"/>
    </location>
</feature>
<evidence type="ECO:0000256" key="2">
    <source>
        <dbReference type="ARBA" id="ARBA00022448"/>
    </source>
</evidence>
<dbReference type="InterPro" id="IPR033887">
    <property type="entry name" value="PTS_IIA_man"/>
</dbReference>
<sequence>MTKLVLISHGRFSEELKRSVEMIMGPQKDITTVGLLPDEGPDDFKAKLEQALGSENNAVVFADLLGGTPCNVAAGLLMAHTHEFKLYAGMNMPMIVGFLNAEMTNGELNPTSDGQQGVVDVNAMIG</sequence>
<evidence type="ECO:0000313" key="10">
    <source>
        <dbReference type="Proteomes" id="UP000593972"/>
    </source>
</evidence>
<evidence type="ECO:0000259" key="8">
    <source>
        <dbReference type="PROSITE" id="PS51096"/>
    </source>
</evidence>
<keyword evidence="2" id="KW-0813">Transport</keyword>
<dbReference type="Gene3D" id="3.40.50.510">
    <property type="entry name" value="Phosphotransferase system, mannose-type IIA component"/>
    <property type="match status" value="1"/>
</dbReference>
<dbReference type="GO" id="GO:0005737">
    <property type="term" value="C:cytoplasm"/>
    <property type="evidence" value="ECO:0007669"/>
    <property type="project" value="UniProtKB-SubCell"/>
</dbReference>
<comment type="subcellular location">
    <subcellularLocation>
        <location evidence="1">Cytoplasm</location>
    </subcellularLocation>
</comment>
<keyword evidence="3" id="KW-0963">Cytoplasm</keyword>
<dbReference type="AlphaFoldDB" id="A0ABD7BUR1"/>
<evidence type="ECO:0000313" key="9">
    <source>
        <dbReference type="EMBL" id="QOP56520.1"/>
    </source>
</evidence>
<dbReference type="InterPro" id="IPR036662">
    <property type="entry name" value="PTS_EIIA_man-typ_sf"/>
</dbReference>
<dbReference type="Proteomes" id="UP000593972">
    <property type="component" value="Chromosome"/>
</dbReference>
<name>A0ABD7BUR1_LACPA</name>
<evidence type="ECO:0000256" key="6">
    <source>
        <dbReference type="ARBA" id="ARBA00022683"/>
    </source>
</evidence>
<dbReference type="PROSITE" id="PS51096">
    <property type="entry name" value="PTS_EIIA_TYPE_4"/>
    <property type="match status" value="1"/>
</dbReference>